<keyword evidence="5" id="KW-0805">Transcription regulation</keyword>
<dbReference type="PROSITE" id="PS50109">
    <property type="entry name" value="HIS_KIN"/>
    <property type="match status" value="1"/>
</dbReference>
<reference evidence="12 15" key="2">
    <citation type="submission" date="2016-11" db="EMBL/GenBank/DDBJ databases">
        <title>Genomic analysis of Caldithrix abyssi and proposal of a novel bacterial phylum Caldithrichaeota.</title>
        <authorList>
            <person name="Kublanov I."/>
            <person name="Sigalova O."/>
            <person name="Gavrilov S."/>
            <person name="Lebedinsky A."/>
            <person name="Ivanova N."/>
            <person name="Daum C."/>
            <person name="Reddy T."/>
            <person name="Klenk H.P."/>
            <person name="Goker M."/>
            <person name="Reva O."/>
            <person name="Miroshnichenko M."/>
            <person name="Kyprides N."/>
            <person name="Woyke T."/>
            <person name="Gelfand M."/>
        </authorList>
    </citation>
    <scope>NUCLEOTIDE SEQUENCE [LARGE SCALE GENOMIC DNA]</scope>
    <source>
        <strain evidence="12 15">LF13</strain>
    </source>
</reference>
<dbReference type="EMBL" id="CP018099">
    <property type="protein sequence ID" value="APF17893.1"/>
    <property type="molecule type" value="Genomic_DNA"/>
</dbReference>
<keyword evidence="13" id="KW-0418">Kinase</keyword>
<feature type="domain" description="Histidine kinase" evidence="10">
    <location>
        <begin position="158"/>
        <end position="376"/>
    </location>
</feature>
<evidence type="ECO:0000256" key="8">
    <source>
        <dbReference type="PROSITE-ProRule" id="PRU00169"/>
    </source>
</evidence>
<reference evidence="13 14" key="1">
    <citation type="submission" date="2011-09" db="EMBL/GenBank/DDBJ databases">
        <title>The permanent draft genome of Caldithrix abyssi DSM 13497.</title>
        <authorList>
            <consortium name="US DOE Joint Genome Institute (JGI-PGF)"/>
            <person name="Lucas S."/>
            <person name="Han J."/>
            <person name="Lapidus A."/>
            <person name="Bruce D."/>
            <person name="Goodwin L."/>
            <person name="Pitluck S."/>
            <person name="Peters L."/>
            <person name="Kyrpides N."/>
            <person name="Mavromatis K."/>
            <person name="Ivanova N."/>
            <person name="Mikhailova N."/>
            <person name="Chertkov O."/>
            <person name="Detter J.C."/>
            <person name="Tapia R."/>
            <person name="Han C."/>
            <person name="Land M."/>
            <person name="Hauser L."/>
            <person name="Markowitz V."/>
            <person name="Cheng J.-F."/>
            <person name="Hugenholtz P."/>
            <person name="Woyke T."/>
            <person name="Wu D."/>
            <person name="Spring S."/>
            <person name="Brambilla E."/>
            <person name="Klenk H.-P."/>
            <person name="Eisen J.A."/>
        </authorList>
    </citation>
    <scope>NUCLEOTIDE SEQUENCE [LARGE SCALE GENOMIC DNA]</scope>
    <source>
        <strain evidence="13 14">DSM 13497</strain>
    </source>
</reference>
<dbReference type="Pfam" id="PF02518">
    <property type="entry name" value="HATPase_c"/>
    <property type="match status" value="1"/>
</dbReference>
<dbReference type="SUPFAM" id="SSF52172">
    <property type="entry name" value="CheY-like"/>
    <property type="match status" value="1"/>
</dbReference>
<feature type="domain" description="Response regulatory" evidence="11">
    <location>
        <begin position="6"/>
        <end position="122"/>
    </location>
</feature>
<dbReference type="SMART" id="SM00387">
    <property type="entry name" value="HATPase_c"/>
    <property type="match status" value="1"/>
</dbReference>
<dbReference type="InterPro" id="IPR003661">
    <property type="entry name" value="HisK_dim/P_dom"/>
</dbReference>
<dbReference type="RefSeq" id="WP_006929144.1">
    <property type="nucleotide sequence ID" value="NZ_CM001402.1"/>
</dbReference>
<evidence type="ECO:0000256" key="5">
    <source>
        <dbReference type="ARBA" id="ARBA00023015"/>
    </source>
</evidence>
<feature type="coiled-coil region" evidence="9">
    <location>
        <begin position="121"/>
        <end position="148"/>
    </location>
</feature>
<keyword evidence="7" id="KW-0804">Transcription</keyword>
<evidence type="ECO:0000256" key="2">
    <source>
        <dbReference type="ARBA" id="ARBA00012438"/>
    </source>
</evidence>
<dbReference type="SUPFAM" id="SSF47384">
    <property type="entry name" value="Homodimeric domain of signal transducing histidine kinase"/>
    <property type="match status" value="1"/>
</dbReference>
<keyword evidence="13" id="KW-0808">Transferase</keyword>
<evidence type="ECO:0000313" key="15">
    <source>
        <dbReference type="Proteomes" id="UP000183868"/>
    </source>
</evidence>
<keyword evidence="14" id="KW-1185">Reference proteome</keyword>
<protein>
    <recommendedName>
        <fullName evidence="2">histidine kinase</fullName>
        <ecNumber evidence="2">2.7.13.3</ecNumber>
    </recommendedName>
</protein>
<dbReference type="Proteomes" id="UP000004671">
    <property type="component" value="Chromosome"/>
</dbReference>
<evidence type="ECO:0000259" key="10">
    <source>
        <dbReference type="PROSITE" id="PS50109"/>
    </source>
</evidence>
<evidence type="ECO:0000256" key="6">
    <source>
        <dbReference type="ARBA" id="ARBA00023125"/>
    </source>
</evidence>
<evidence type="ECO:0000313" key="13">
    <source>
        <dbReference type="EMBL" id="EHO41952.1"/>
    </source>
</evidence>
<accession>H1XXG7</accession>
<dbReference type="Gene3D" id="1.10.287.130">
    <property type="match status" value="1"/>
</dbReference>
<dbReference type="Gene3D" id="3.30.565.10">
    <property type="entry name" value="Histidine kinase-like ATPase, C-terminal domain"/>
    <property type="match status" value="1"/>
</dbReference>
<feature type="modified residue" description="4-aspartylphosphate" evidence="8">
    <location>
        <position position="55"/>
    </location>
</feature>
<dbReference type="InParanoid" id="H1XXG7"/>
<organism evidence="13 14">
    <name type="scientific">Caldithrix abyssi DSM 13497</name>
    <dbReference type="NCBI Taxonomy" id="880073"/>
    <lineage>
        <taxon>Bacteria</taxon>
        <taxon>Pseudomonadati</taxon>
        <taxon>Calditrichota</taxon>
        <taxon>Calditrichia</taxon>
        <taxon>Calditrichales</taxon>
        <taxon>Calditrichaceae</taxon>
        <taxon>Caldithrix</taxon>
    </lineage>
</organism>
<dbReference type="SUPFAM" id="SSF55874">
    <property type="entry name" value="ATPase domain of HSP90 chaperone/DNA topoisomerase II/histidine kinase"/>
    <property type="match status" value="1"/>
</dbReference>
<name>H1XXG7_CALAY</name>
<dbReference type="EC" id="2.7.13.3" evidence="2"/>
<dbReference type="InterPro" id="IPR001789">
    <property type="entry name" value="Sig_transdc_resp-reg_receiver"/>
</dbReference>
<evidence type="ECO:0000256" key="1">
    <source>
        <dbReference type="ARBA" id="ARBA00000085"/>
    </source>
</evidence>
<dbReference type="KEGG" id="caby:Cabys_1144"/>
<evidence type="ECO:0000256" key="4">
    <source>
        <dbReference type="ARBA" id="ARBA00023012"/>
    </source>
</evidence>
<comment type="catalytic activity">
    <reaction evidence="1">
        <text>ATP + protein L-histidine = ADP + protein N-phospho-L-histidine.</text>
        <dbReference type="EC" id="2.7.13.3"/>
    </reaction>
</comment>
<dbReference type="PANTHER" id="PTHR43547:SF2">
    <property type="entry name" value="HYBRID SIGNAL TRANSDUCTION HISTIDINE KINASE C"/>
    <property type="match status" value="1"/>
</dbReference>
<dbReference type="GO" id="GO:0003677">
    <property type="term" value="F:DNA binding"/>
    <property type="evidence" value="ECO:0007669"/>
    <property type="project" value="UniProtKB-KW"/>
</dbReference>
<dbReference type="InterPro" id="IPR011006">
    <property type="entry name" value="CheY-like_superfamily"/>
</dbReference>
<keyword evidence="6" id="KW-0238">DNA-binding</keyword>
<evidence type="ECO:0000256" key="7">
    <source>
        <dbReference type="ARBA" id="ARBA00023163"/>
    </source>
</evidence>
<evidence type="ECO:0000259" key="11">
    <source>
        <dbReference type="PROSITE" id="PS50110"/>
    </source>
</evidence>
<dbReference type="InterPro" id="IPR036890">
    <property type="entry name" value="HATPase_C_sf"/>
</dbReference>
<dbReference type="PaxDb" id="880073-Calab_2342"/>
<dbReference type="InterPro" id="IPR005467">
    <property type="entry name" value="His_kinase_dom"/>
</dbReference>
<evidence type="ECO:0000256" key="9">
    <source>
        <dbReference type="SAM" id="Coils"/>
    </source>
</evidence>
<dbReference type="Pfam" id="PF00072">
    <property type="entry name" value="Response_reg"/>
    <property type="match status" value="1"/>
</dbReference>
<dbReference type="GO" id="GO:0000155">
    <property type="term" value="F:phosphorelay sensor kinase activity"/>
    <property type="evidence" value="ECO:0007669"/>
    <property type="project" value="InterPro"/>
</dbReference>
<dbReference type="PANTHER" id="PTHR43547">
    <property type="entry name" value="TWO-COMPONENT HISTIDINE KINASE"/>
    <property type="match status" value="1"/>
</dbReference>
<evidence type="ECO:0000313" key="14">
    <source>
        <dbReference type="Proteomes" id="UP000004671"/>
    </source>
</evidence>
<dbReference type="STRING" id="880073.Cabys_1144"/>
<dbReference type="EMBL" id="CM001402">
    <property type="protein sequence ID" value="EHO41952.1"/>
    <property type="molecule type" value="Genomic_DNA"/>
</dbReference>
<evidence type="ECO:0000313" key="12">
    <source>
        <dbReference type="EMBL" id="APF17893.1"/>
    </source>
</evidence>
<dbReference type="CDD" id="cd00082">
    <property type="entry name" value="HisKA"/>
    <property type="match status" value="1"/>
</dbReference>
<dbReference type="OrthoDB" id="418136at2"/>
<keyword evidence="9" id="KW-0175">Coiled coil</keyword>
<dbReference type="HOGENOM" id="CLU_000445_114_72_0"/>
<dbReference type="PROSITE" id="PS50110">
    <property type="entry name" value="RESPONSE_REGULATORY"/>
    <property type="match status" value="1"/>
</dbReference>
<dbReference type="AlphaFoldDB" id="H1XXG7"/>
<dbReference type="SMART" id="SM00388">
    <property type="entry name" value="HisKA"/>
    <property type="match status" value="1"/>
</dbReference>
<dbReference type="InterPro" id="IPR003594">
    <property type="entry name" value="HATPase_dom"/>
</dbReference>
<keyword evidence="3 8" id="KW-0597">Phosphoprotein</keyword>
<dbReference type="SMART" id="SM00448">
    <property type="entry name" value="REC"/>
    <property type="match status" value="1"/>
</dbReference>
<dbReference type="CDD" id="cd17538">
    <property type="entry name" value="REC_D1_PleD-like"/>
    <property type="match status" value="1"/>
</dbReference>
<dbReference type="FunFam" id="3.40.50.2300:FF:000001">
    <property type="entry name" value="DNA-binding response regulator PhoB"/>
    <property type="match status" value="1"/>
</dbReference>
<dbReference type="InterPro" id="IPR036097">
    <property type="entry name" value="HisK_dim/P_sf"/>
</dbReference>
<dbReference type="Pfam" id="PF00512">
    <property type="entry name" value="HisKA"/>
    <property type="match status" value="1"/>
</dbReference>
<sequence length="376" mass="43153">MDTQPKVLIVDDDKENVDLIAYFLKPQNYKIITAHNGVDALKLVEKENPDLILLDIKLPKMDGFEVCERIKKKSPTKFIPIIMITALKDLKSKIRSLEAGADDFISKPFENIELLTRVKSLLRIKKYHDELEQKNKELEEKNQSLLRMDQFKEELNHLIIHDMKNPIFVIQGNLQMLMMGLDDSMSNLKKYVDRIDRSTQNLLRMVMNLIDITKIETGSMSLKLELASLNDVVENSLARIKDFPEAADKQINVDFVEQMPYIKLDVSVMERVVDNLLSFALANVPTDGRVDVKTFKTEHTVGASIHDYGQQIPLKYGNNVFNKFRQIEIKKEGYRVGRGLGLTFCNLAVEAHGGKMYLDEKNEIGNKIIFEIPINN</sequence>
<dbReference type="eggNOG" id="COG2205">
    <property type="taxonomic scope" value="Bacteria"/>
</dbReference>
<dbReference type="Gene3D" id="3.40.50.2300">
    <property type="match status" value="1"/>
</dbReference>
<gene>
    <name evidence="12" type="ORF">Cabys_1144</name>
    <name evidence="13" type="ORF">Calab_2342</name>
</gene>
<evidence type="ECO:0000256" key="3">
    <source>
        <dbReference type="ARBA" id="ARBA00022553"/>
    </source>
</evidence>
<dbReference type="CDD" id="cd00075">
    <property type="entry name" value="HATPase"/>
    <property type="match status" value="1"/>
</dbReference>
<dbReference type="Proteomes" id="UP000183868">
    <property type="component" value="Chromosome"/>
</dbReference>
<keyword evidence="4" id="KW-0902">Two-component regulatory system</keyword>
<proteinExistence type="predicted"/>